<protein>
    <recommendedName>
        <fullName evidence="4 18">Beta-lactamase</fullName>
        <ecNumber evidence="4 18">3.5.2.6</ecNumber>
    </recommendedName>
</protein>
<keyword evidence="16 18" id="KW-0046">Antibiotic resistance</keyword>
<dbReference type="GO" id="GO:0009252">
    <property type="term" value="P:peptidoglycan biosynthetic process"/>
    <property type="evidence" value="ECO:0007669"/>
    <property type="project" value="UniProtKB-KW"/>
</dbReference>
<dbReference type="RefSeq" id="WP_110129530.1">
    <property type="nucleotide sequence ID" value="NZ_QHJQ01000001.1"/>
</dbReference>
<dbReference type="Gene3D" id="3.90.1310.10">
    <property type="entry name" value="Penicillin-binding protein 2a (Domain 2)"/>
    <property type="match status" value="1"/>
</dbReference>
<name>A0A317ZIU8_9BACT</name>
<dbReference type="InterPro" id="IPR012338">
    <property type="entry name" value="Beta-lactam/transpept-like"/>
</dbReference>
<feature type="transmembrane region" description="Helical" evidence="19">
    <location>
        <begin position="14"/>
        <end position="34"/>
    </location>
</feature>
<evidence type="ECO:0000256" key="2">
    <source>
        <dbReference type="ARBA" id="ARBA00004236"/>
    </source>
</evidence>
<evidence type="ECO:0000256" key="11">
    <source>
        <dbReference type="ARBA" id="ARBA00022801"/>
    </source>
</evidence>
<keyword evidence="14 19" id="KW-1133">Transmembrane helix</keyword>
<dbReference type="GO" id="GO:0071972">
    <property type="term" value="F:peptidoglycan L,D-transpeptidase activity"/>
    <property type="evidence" value="ECO:0007669"/>
    <property type="project" value="TreeGrafter"/>
</dbReference>
<keyword evidence="5" id="KW-1003">Cell membrane</keyword>
<dbReference type="InterPro" id="IPR036138">
    <property type="entry name" value="PBP_dimer_sf"/>
</dbReference>
<dbReference type="SUPFAM" id="SSF56519">
    <property type="entry name" value="Penicillin binding protein dimerisation domain"/>
    <property type="match status" value="1"/>
</dbReference>
<dbReference type="InterPro" id="IPR017790">
    <property type="entry name" value="Penicillin-binding_protein_2"/>
</dbReference>
<keyword evidence="9 19" id="KW-0812">Transmembrane</keyword>
<evidence type="ECO:0000256" key="15">
    <source>
        <dbReference type="ARBA" id="ARBA00023136"/>
    </source>
</evidence>
<dbReference type="GO" id="GO:0009002">
    <property type="term" value="F:serine-type D-Ala-D-Ala carboxypeptidase activity"/>
    <property type="evidence" value="ECO:0007669"/>
    <property type="project" value="InterPro"/>
</dbReference>
<evidence type="ECO:0000256" key="19">
    <source>
        <dbReference type="SAM" id="Phobius"/>
    </source>
</evidence>
<gene>
    <name evidence="22" type="primary">mrdA</name>
    <name evidence="22" type="ORF">DDZ13_00855</name>
</gene>
<dbReference type="InterPro" id="IPR001460">
    <property type="entry name" value="PCN-bd_Tpept"/>
</dbReference>
<dbReference type="EMBL" id="QHJQ01000001">
    <property type="protein sequence ID" value="PXA05450.1"/>
    <property type="molecule type" value="Genomic_DNA"/>
</dbReference>
<evidence type="ECO:0000256" key="14">
    <source>
        <dbReference type="ARBA" id="ARBA00022989"/>
    </source>
</evidence>
<keyword evidence="8" id="KW-0645">Protease</keyword>
<dbReference type="GO" id="GO:0005886">
    <property type="term" value="C:plasma membrane"/>
    <property type="evidence" value="ECO:0007669"/>
    <property type="project" value="UniProtKB-SubCell"/>
</dbReference>
<dbReference type="Pfam" id="PF03717">
    <property type="entry name" value="PBP_dimer"/>
    <property type="match status" value="1"/>
</dbReference>
<keyword evidence="10" id="KW-0732">Signal</keyword>
<dbReference type="PANTHER" id="PTHR30627:SF2">
    <property type="entry name" value="PEPTIDOGLYCAN D,D-TRANSPEPTIDASE MRDA"/>
    <property type="match status" value="1"/>
</dbReference>
<dbReference type="NCBIfam" id="TIGR03423">
    <property type="entry name" value="pbp2_mrdA"/>
    <property type="match status" value="1"/>
</dbReference>
<feature type="domain" description="Penicillin-binding protein transpeptidase" evidence="20">
    <location>
        <begin position="311"/>
        <end position="633"/>
    </location>
</feature>
<dbReference type="InterPro" id="IPR002137">
    <property type="entry name" value="Beta-lactam_class-D_AS"/>
</dbReference>
<dbReference type="Pfam" id="PF00905">
    <property type="entry name" value="Transpeptidase"/>
    <property type="match status" value="1"/>
</dbReference>
<evidence type="ECO:0000256" key="8">
    <source>
        <dbReference type="ARBA" id="ARBA00022670"/>
    </source>
</evidence>
<keyword evidence="11 18" id="KW-0378">Hydrolase</keyword>
<evidence type="ECO:0000256" key="5">
    <source>
        <dbReference type="ARBA" id="ARBA00022475"/>
    </source>
</evidence>
<comment type="catalytic activity">
    <reaction evidence="18">
        <text>a beta-lactam + H2O = a substituted beta-amino acid</text>
        <dbReference type="Rhea" id="RHEA:20401"/>
        <dbReference type="ChEBI" id="CHEBI:15377"/>
        <dbReference type="ChEBI" id="CHEBI:35627"/>
        <dbReference type="ChEBI" id="CHEBI:140347"/>
        <dbReference type="EC" id="3.5.2.6"/>
    </reaction>
</comment>
<sequence length="650" mass="72080">MSQVDVHRGENPRILFFFWIIIAATLVLLVGLGWRQLVASRKYEEIEKRQTERRILNPGPRGDIYDRKGNLLVGNRAHYSAVVYLDDLRPEFRREYANIIRAERTRLQEEYQSTPQADQPQEPPIPDYYQLQWTARENVIQRYIDEINRITGRDDSLSMNKIIRHFNEQLLLPLPLVEDLNPDQYARLVEQVPVDSPIKVHTGTARYYPYGTAAAHTLGYVQNVTPDPSEFPDDGIKTFTFKKKVGKTGLERSFNELLSGIAGTELWRVDPLGFQDTRLEMVAPQQGGDLITSIDIDLQLAAETALGERKGAAVAIDIKTGEVLTMASHPSFDLNDLSPYIPRATFDDINERGAWLNRAVQLSYPPGSTFKLLTTIAGMRANTIGPETQHDCQGVYRVGNRIFRCHARYGHGVVDTAAAIEGSCNVYYYAEGLRMGIDVLSAEAMRFGLDQKTGIELPYETSRIVVPTKSWKREQVGAGWVPGDTANTAIGQGFLLVTPLQMASFMASLARGETRTQPTLLALSPEEAGKVAHGGEPIGLSRENWLAIWEGMQRVVGTDGTGRLVQIDGLRIAGKTGTADFRAHGEEVNLAWFIGCAPVEDPQIAVAVMVEGSSAADSYHGGSTAGPVAKDIFLQFIEEYPERAGFPSAE</sequence>
<comment type="subcellular location">
    <subcellularLocation>
        <location evidence="2">Cell membrane</location>
    </subcellularLocation>
    <subcellularLocation>
        <location evidence="1">Membrane</location>
        <topology evidence="1">Single-pass membrane protein</topology>
    </subcellularLocation>
</comment>
<accession>A0A317ZIU8</accession>
<evidence type="ECO:0000256" key="16">
    <source>
        <dbReference type="ARBA" id="ARBA00023251"/>
    </source>
</evidence>
<dbReference type="PANTHER" id="PTHR30627">
    <property type="entry name" value="PEPTIDOGLYCAN D,D-TRANSPEPTIDASE"/>
    <property type="match status" value="1"/>
</dbReference>
<keyword evidence="12" id="KW-0133">Cell shape</keyword>
<dbReference type="OrthoDB" id="9804124at2"/>
<evidence type="ECO:0000256" key="1">
    <source>
        <dbReference type="ARBA" id="ARBA00004167"/>
    </source>
</evidence>
<evidence type="ECO:0000256" key="7">
    <source>
        <dbReference type="ARBA" id="ARBA00022645"/>
    </source>
</evidence>
<keyword evidence="13" id="KW-0573">Peptidoglycan synthesis</keyword>
<dbReference type="GO" id="GO:0008800">
    <property type="term" value="F:beta-lactamase activity"/>
    <property type="evidence" value="ECO:0007669"/>
    <property type="project" value="UniProtKB-UniRule"/>
</dbReference>
<evidence type="ECO:0000256" key="4">
    <source>
        <dbReference type="ARBA" id="ARBA00012865"/>
    </source>
</evidence>
<evidence type="ECO:0000313" key="22">
    <source>
        <dbReference type="EMBL" id="PXA05450.1"/>
    </source>
</evidence>
<evidence type="ECO:0000259" key="20">
    <source>
        <dbReference type="Pfam" id="PF00905"/>
    </source>
</evidence>
<dbReference type="GO" id="GO:0071555">
    <property type="term" value="P:cell wall organization"/>
    <property type="evidence" value="ECO:0007669"/>
    <property type="project" value="UniProtKB-KW"/>
</dbReference>
<evidence type="ECO:0000259" key="21">
    <source>
        <dbReference type="Pfam" id="PF03717"/>
    </source>
</evidence>
<dbReference type="Gene3D" id="3.40.710.10">
    <property type="entry name" value="DD-peptidase/beta-lactamase superfamily"/>
    <property type="match status" value="1"/>
</dbReference>
<evidence type="ECO:0000256" key="6">
    <source>
        <dbReference type="ARBA" id="ARBA00022519"/>
    </source>
</evidence>
<evidence type="ECO:0000256" key="12">
    <source>
        <dbReference type="ARBA" id="ARBA00022960"/>
    </source>
</evidence>
<evidence type="ECO:0000313" key="23">
    <source>
        <dbReference type="Proteomes" id="UP000247099"/>
    </source>
</evidence>
<dbReference type="PROSITE" id="PS00337">
    <property type="entry name" value="BETA_LACTAMASE_D"/>
    <property type="match status" value="1"/>
</dbReference>
<evidence type="ECO:0000256" key="18">
    <source>
        <dbReference type="RuleBase" id="RU361140"/>
    </source>
</evidence>
<keyword evidence="6" id="KW-0997">Cell inner membrane</keyword>
<evidence type="ECO:0000256" key="10">
    <source>
        <dbReference type="ARBA" id="ARBA00022729"/>
    </source>
</evidence>
<dbReference type="FunCoup" id="A0A317ZIU8">
    <property type="interactions" value="241"/>
</dbReference>
<dbReference type="GO" id="GO:0008658">
    <property type="term" value="F:penicillin binding"/>
    <property type="evidence" value="ECO:0007669"/>
    <property type="project" value="InterPro"/>
</dbReference>
<dbReference type="InterPro" id="IPR005311">
    <property type="entry name" value="PBP_dimer"/>
</dbReference>
<dbReference type="GO" id="GO:0008360">
    <property type="term" value="P:regulation of cell shape"/>
    <property type="evidence" value="ECO:0007669"/>
    <property type="project" value="UniProtKB-KW"/>
</dbReference>
<feature type="domain" description="Penicillin-binding protein dimerisation" evidence="21">
    <location>
        <begin position="58"/>
        <end position="273"/>
    </location>
</feature>
<reference evidence="22 23" key="1">
    <citation type="submission" date="2018-05" db="EMBL/GenBank/DDBJ databases">
        <title>Coraliomargarita sinensis sp. nov., isolated from a marine solar saltern.</title>
        <authorList>
            <person name="Zhou L.Y."/>
        </authorList>
    </citation>
    <scope>NUCLEOTIDE SEQUENCE [LARGE SCALE GENOMIC DNA]</scope>
    <source>
        <strain evidence="22 23">WN38</strain>
    </source>
</reference>
<comment type="similarity">
    <text evidence="3 18">Belongs to the class-D beta-lactamase family.</text>
</comment>
<dbReference type="GO" id="GO:0006508">
    <property type="term" value="P:proteolysis"/>
    <property type="evidence" value="ECO:0007669"/>
    <property type="project" value="UniProtKB-KW"/>
</dbReference>
<dbReference type="SUPFAM" id="SSF56601">
    <property type="entry name" value="beta-lactamase/transpeptidase-like"/>
    <property type="match status" value="1"/>
</dbReference>
<comment type="caution">
    <text evidence="22">The sequence shown here is derived from an EMBL/GenBank/DDBJ whole genome shotgun (WGS) entry which is preliminary data.</text>
</comment>
<evidence type="ECO:0000256" key="17">
    <source>
        <dbReference type="ARBA" id="ARBA00023316"/>
    </source>
</evidence>
<keyword evidence="17" id="KW-0961">Cell wall biogenesis/degradation</keyword>
<dbReference type="InterPro" id="IPR050515">
    <property type="entry name" value="Beta-lactam/transpept"/>
</dbReference>
<proteinExistence type="inferred from homology"/>
<dbReference type="Proteomes" id="UP000247099">
    <property type="component" value="Unassembled WGS sequence"/>
</dbReference>
<evidence type="ECO:0000256" key="3">
    <source>
        <dbReference type="ARBA" id="ARBA00007898"/>
    </source>
</evidence>
<dbReference type="InParanoid" id="A0A317ZIU8"/>
<dbReference type="AlphaFoldDB" id="A0A317ZIU8"/>
<dbReference type="GO" id="GO:0017001">
    <property type="term" value="P:antibiotic catabolic process"/>
    <property type="evidence" value="ECO:0007669"/>
    <property type="project" value="InterPro"/>
</dbReference>
<evidence type="ECO:0000256" key="13">
    <source>
        <dbReference type="ARBA" id="ARBA00022984"/>
    </source>
</evidence>
<keyword evidence="7" id="KW-0121">Carboxypeptidase</keyword>
<keyword evidence="23" id="KW-1185">Reference proteome</keyword>
<organism evidence="22 23">
    <name type="scientific">Coraliomargarita sinensis</name>
    <dbReference type="NCBI Taxonomy" id="2174842"/>
    <lineage>
        <taxon>Bacteria</taxon>
        <taxon>Pseudomonadati</taxon>
        <taxon>Verrucomicrobiota</taxon>
        <taxon>Opitutia</taxon>
        <taxon>Puniceicoccales</taxon>
        <taxon>Coraliomargaritaceae</taxon>
        <taxon>Coraliomargarita</taxon>
    </lineage>
</organism>
<keyword evidence="15 19" id="KW-0472">Membrane</keyword>
<dbReference type="GO" id="GO:0046677">
    <property type="term" value="P:response to antibiotic"/>
    <property type="evidence" value="ECO:0007669"/>
    <property type="project" value="UniProtKB-UniRule"/>
</dbReference>
<dbReference type="EC" id="3.5.2.6" evidence="4 18"/>
<evidence type="ECO:0000256" key="9">
    <source>
        <dbReference type="ARBA" id="ARBA00022692"/>
    </source>
</evidence>